<dbReference type="PRINTS" id="PR00315">
    <property type="entry name" value="ELONGATNFCT"/>
</dbReference>
<evidence type="ECO:0000256" key="6">
    <source>
        <dbReference type="ARBA" id="ARBA00023134"/>
    </source>
</evidence>
<dbReference type="NCBIfam" id="TIGR02034">
    <property type="entry name" value="CysN"/>
    <property type="match status" value="1"/>
</dbReference>
<dbReference type="FunFam" id="3.40.50.300:FF:000119">
    <property type="entry name" value="Sulfate adenylyltransferase subunit 1"/>
    <property type="match status" value="1"/>
</dbReference>
<keyword evidence="3 8" id="KW-0548">Nucleotidyltransferase</keyword>
<dbReference type="InterPro" id="IPR009000">
    <property type="entry name" value="Transl_B-barrel_sf"/>
</dbReference>
<dbReference type="Gene3D" id="2.40.30.10">
    <property type="entry name" value="Translation factors"/>
    <property type="match status" value="2"/>
</dbReference>
<sequence length="415" mass="45973">MEVLHIATSGSVDDGKSTLIGRLLYDTKSITQDKLEAIHAASKRKGLDFTDLSLLTDGLVAEREQGITIDVAHIYFSTPTRKYIIADTPGHIEYTRNMVTGASTAQASLILVDARKGIVEQTYRHFFIANLLRIPHLVVCVNKMDLVEYSEARFNEIVADFQHLIAQAPFKEQEIKFIPISSLYGENLVTRTEKLGWYQGDTLLEYLETIEVDAADNQHPARFPVQYVIRPRTTEYHDFRGFAGRVASGHFSVGDEVVALPSGKTSKIKTIEKFEQQLPVANTGDSVVITLEDEIDISRGNLLAKAGQAPRELKDITANICWMDQQKLVPGKTYLLQHGVNRLKAKVQGVQEVLDVTKNEIIADKKELGLNDIGKISLKTAQPVFADTYAANPANGAFILIDEFSNATVAVGFVI</sequence>
<keyword evidence="9" id="KW-1185">Reference proteome</keyword>
<evidence type="ECO:0000256" key="5">
    <source>
        <dbReference type="ARBA" id="ARBA00022840"/>
    </source>
</evidence>
<dbReference type="EMBL" id="QCYK01000002">
    <property type="protein sequence ID" value="PUZ25272.1"/>
    <property type="molecule type" value="Genomic_DNA"/>
</dbReference>
<dbReference type="InterPro" id="IPR027417">
    <property type="entry name" value="P-loop_NTPase"/>
</dbReference>
<dbReference type="InterPro" id="IPR031157">
    <property type="entry name" value="G_TR_CS"/>
</dbReference>
<dbReference type="OrthoDB" id="9804504at2"/>
<keyword evidence="4" id="KW-0547">Nucleotide-binding</keyword>
<dbReference type="InterPro" id="IPR044138">
    <property type="entry name" value="CysN_II"/>
</dbReference>
<evidence type="ECO:0000256" key="1">
    <source>
        <dbReference type="ARBA" id="ARBA00012391"/>
    </source>
</evidence>
<dbReference type="InterPro" id="IPR041757">
    <property type="entry name" value="CysN_GTP-bd"/>
</dbReference>
<evidence type="ECO:0000259" key="7">
    <source>
        <dbReference type="PROSITE" id="PS51722"/>
    </source>
</evidence>
<dbReference type="AlphaFoldDB" id="A0A2T7BG58"/>
<dbReference type="SUPFAM" id="SSF52540">
    <property type="entry name" value="P-loop containing nucleoside triphosphate hydrolases"/>
    <property type="match status" value="1"/>
</dbReference>
<evidence type="ECO:0000313" key="9">
    <source>
        <dbReference type="Proteomes" id="UP000244450"/>
    </source>
</evidence>
<dbReference type="InterPro" id="IPR009001">
    <property type="entry name" value="Transl_elong_EF1A/Init_IF2_C"/>
</dbReference>
<evidence type="ECO:0000256" key="3">
    <source>
        <dbReference type="ARBA" id="ARBA00022695"/>
    </source>
</evidence>
<keyword evidence="5" id="KW-0067">ATP-binding</keyword>
<dbReference type="EC" id="2.7.7.4" evidence="1"/>
<dbReference type="GO" id="GO:0004781">
    <property type="term" value="F:sulfate adenylyltransferase (ATP) activity"/>
    <property type="evidence" value="ECO:0007669"/>
    <property type="project" value="UniProtKB-EC"/>
</dbReference>
<dbReference type="InterPro" id="IPR011779">
    <property type="entry name" value="SO4_adenylTrfase_lsu"/>
</dbReference>
<dbReference type="Gene3D" id="3.40.50.300">
    <property type="entry name" value="P-loop containing nucleotide triphosphate hydrolases"/>
    <property type="match status" value="1"/>
</dbReference>
<dbReference type="PANTHER" id="PTHR23115">
    <property type="entry name" value="TRANSLATION FACTOR"/>
    <property type="match status" value="1"/>
</dbReference>
<dbReference type="GO" id="GO:0005524">
    <property type="term" value="F:ATP binding"/>
    <property type="evidence" value="ECO:0007669"/>
    <property type="project" value="UniProtKB-KW"/>
</dbReference>
<dbReference type="InterPro" id="IPR050100">
    <property type="entry name" value="TRAFAC_GTPase_members"/>
</dbReference>
<gene>
    <name evidence="8" type="ORF">DCC81_13270</name>
</gene>
<dbReference type="Proteomes" id="UP000244450">
    <property type="component" value="Unassembled WGS sequence"/>
</dbReference>
<protein>
    <recommendedName>
        <fullName evidence="1">sulfate adenylyltransferase</fullName>
        <ecNumber evidence="1">2.7.7.4</ecNumber>
    </recommendedName>
</protein>
<accession>A0A2T7BG58</accession>
<feature type="domain" description="Tr-type G" evidence="7">
    <location>
        <begin position="1"/>
        <end position="215"/>
    </location>
</feature>
<dbReference type="PROSITE" id="PS51722">
    <property type="entry name" value="G_TR_2"/>
    <property type="match status" value="1"/>
</dbReference>
<organism evidence="8 9">
    <name type="scientific">Chitinophaga parva</name>
    <dbReference type="NCBI Taxonomy" id="2169414"/>
    <lineage>
        <taxon>Bacteria</taxon>
        <taxon>Pseudomonadati</taxon>
        <taxon>Bacteroidota</taxon>
        <taxon>Chitinophagia</taxon>
        <taxon>Chitinophagales</taxon>
        <taxon>Chitinophagaceae</taxon>
        <taxon>Chitinophaga</taxon>
    </lineage>
</organism>
<dbReference type="GO" id="GO:0003924">
    <property type="term" value="F:GTPase activity"/>
    <property type="evidence" value="ECO:0007669"/>
    <property type="project" value="InterPro"/>
</dbReference>
<keyword evidence="2 8" id="KW-0808">Transferase</keyword>
<reference evidence="8 9" key="1">
    <citation type="submission" date="2018-04" db="EMBL/GenBank/DDBJ databases">
        <title>Chitinophaga fuyangensis sp. nov., isolated from soil in a chemical factory.</title>
        <authorList>
            <person name="Chen K."/>
        </authorList>
    </citation>
    <scope>NUCLEOTIDE SEQUENCE [LARGE SCALE GENOMIC DNA]</scope>
    <source>
        <strain evidence="8 9">LY-1</strain>
    </source>
</reference>
<dbReference type="SUPFAM" id="SSF50465">
    <property type="entry name" value="EF-Tu/eEF-1alpha/eIF2-gamma C-terminal domain"/>
    <property type="match status" value="1"/>
</dbReference>
<comment type="caution">
    <text evidence="8">The sequence shown here is derived from an EMBL/GenBank/DDBJ whole genome shotgun (WGS) entry which is preliminary data.</text>
</comment>
<dbReference type="InterPro" id="IPR054696">
    <property type="entry name" value="GTP-eEF1A_C"/>
</dbReference>
<evidence type="ECO:0000256" key="2">
    <source>
        <dbReference type="ARBA" id="ARBA00022679"/>
    </source>
</evidence>
<name>A0A2T7BG58_9BACT</name>
<proteinExistence type="predicted"/>
<dbReference type="CDD" id="cd04095">
    <property type="entry name" value="CysN_NoDQ_III"/>
    <property type="match status" value="1"/>
</dbReference>
<dbReference type="GO" id="GO:0005525">
    <property type="term" value="F:GTP binding"/>
    <property type="evidence" value="ECO:0007669"/>
    <property type="project" value="UniProtKB-KW"/>
</dbReference>
<dbReference type="CDD" id="cd04166">
    <property type="entry name" value="CysN_ATPS"/>
    <property type="match status" value="1"/>
</dbReference>
<dbReference type="InterPro" id="IPR000795">
    <property type="entry name" value="T_Tr_GTP-bd_dom"/>
</dbReference>
<dbReference type="Pfam" id="PF22594">
    <property type="entry name" value="GTP-eEF1A_C"/>
    <property type="match status" value="1"/>
</dbReference>
<evidence type="ECO:0000313" key="8">
    <source>
        <dbReference type="EMBL" id="PUZ25272.1"/>
    </source>
</evidence>
<dbReference type="SUPFAM" id="SSF50447">
    <property type="entry name" value="Translation proteins"/>
    <property type="match status" value="1"/>
</dbReference>
<keyword evidence="6" id="KW-0342">GTP-binding</keyword>
<dbReference type="RefSeq" id="WP_108687110.1">
    <property type="nucleotide sequence ID" value="NZ_QCYK01000002.1"/>
</dbReference>
<dbReference type="InterPro" id="IPR044139">
    <property type="entry name" value="CysN_NoDQ_III"/>
</dbReference>
<dbReference type="Pfam" id="PF00009">
    <property type="entry name" value="GTP_EFTU"/>
    <property type="match status" value="1"/>
</dbReference>
<dbReference type="PROSITE" id="PS00301">
    <property type="entry name" value="G_TR_1"/>
    <property type="match status" value="1"/>
</dbReference>
<evidence type="ECO:0000256" key="4">
    <source>
        <dbReference type="ARBA" id="ARBA00022741"/>
    </source>
</evidence>
<dbReference type="GO" id="GO:0006790">
    <property type="term" value="P:sulfur compound metabolic process"/>
    <property type="evidence" value="ECO:0007669"/>
    <property type="project" value="InterPro"/>
</dbReference>
<dbReference type="CDD" id="cd03695">
    <property type="entry name" value="CysN_NodQ_II"/>
    <property type="match status" value="1"/>
</dbReference>